<sequence length="86" mass="9467">MLSEKVFGKVLKVFGVPRNKYILSTNFAVNVRSLGDIMTLIAAASTALRGVTTLKARAVKETRNIPVVPRTDKGTHSTGIRQQLKW</sequence>
<feature type="domain" description="VAN3-binding protein-like auxin canalisation" evidence="2">
    <location>
        <begin position="22"/>
        <end position="69"/>
    </location>
</feature>
<evidence type="ECO:0000313" key="4">
    <source>
        <dbReference type="Proteomes" id="UP000245207"/>
    </source>
</evidence>
<gene>
    <name evidence="3" type="ORF">CTI12_AA177230</name>
</gene>
<dbReference type="InterPro" id="IPR008546">
    <property type="entry name" value="VAN3-bd-like_auxin_canal"/>
</dbReference>
<dbReference type="Proteomes" id="UP000245207">
    <property type="component" value="Unassembled WGS sequence"/>
</dbReference>
<protein>
    <recommendedName>
        <fullName evidence="2">VAN3-binding protein-like auxin canalisation domain-containing protein</fullName>
    </recommendedName>
</protein>
<keyword evidence="4" id="KW-1185">Reference proteome</keyword>
<dbReference type="PANTHER" id="PTHR31351">
    <property type="entry name" value="EXPRESSED PROTEIN"/>
    <property type="match status" value="1"/>
</dbReference>
<dbReference type="EMBL" id="PKPP01001457">
    <property type="protein sequence ID" value="PWA82580.1"/>
    <property type="molecule type" value="Genomic_DNA"/>
</dbReference>
<feature type="region of interest" description="Disordered" evidence="1">
    <location>
        <begin position="67"/>
        <end position="86"/>
    </location>
</feature>
<name>A0A2U1PA30_ARTAN</name>
<dbReference type="AlphaFoldDB" id="A0A2U1PA30"/>
<dbReference type="Pfam" id="PF05703">
    <property type="entry name" value="Auxin_canalis"/>
    <property type="match status" value="1"/>
</dbReference>
<dbReference type="PANTHER" id="PTHR31351:SF4">
    <property type="entry name" value="AUXIN CANALIZATION PROTEIN (DUF828)"/>
    <property type="match status" value="1"/>
</dbReference>
<evidence type="ECO:0000256" key="1">
    <source>
        <dbReference type="SAM" id="MobiDB-lite"/>
    </source>
</evidence>
<proteinExistence type="predicted"/>
<comment type="caution">
    <text evidence="3">The sequence shown here is derived from an EMBL/GenBank/DDBJ whole genome shotgun (WGS) entry which is preliminary data.</text>
</comment>
<dbReference type="STRING" id="35608.A0A2U1PA30"/>
<evidence type="ECO:0000259" key="2">
    <source>
        <dbReference type="Pfam" id="PF05703"/>
    </source>
</evidence>
<dbReference type="InterPro" id="IPR040269">
    <property type="entry name" value="VAB"/>
</dbReference>
<reference evidence="3 4" key="1">
    <citation type="journal article" date="2018" name="Mol. Plant">
        <title>The genome of Artemisia annua provides insight into the evolution of Asteraceae family and artemisinin biosynthesis.</title>
        <authorList>
            <person name="Shen Q."/>
            <person name="Zhang L."/>
            <person name="Liao Z."/>
            <person name="Wang S."/>
            <person name="Yan T."/>
            <person name="Shi P."/>
            <person name="Liu M."/>
            <person name="Fu X."/>
            <person name="Pan Q."/>
            <person name="Wang Y."/>
            <person name="Lv Z."/>
            <person name="Lu X."/>
            <person name="Zhang F."/>
            <person name="Jiang W."/>
            <person name="Ma Y."/>
            <person name="Chen M."/>
            <person name="Hao X."/>
            <person name="Li L."/>
            <person name="Tang Y."/>
            <person name="Lv G."/>
            <person name="Zhou Y."/>
            <person name="Sun X."/>
            <person name="Brodelius P.E."/>
            <person name="Rose J.K.C."/>
            <person name="Tang K."/>
        </authorList>
    </citation>
    <scope>NUCLEOTIDE SEQUENCE [LARGE SCALE GENOMIC DNA]</scope>
    <source>
        <strain evidence="4">cv. Huhao1</strain>
        <tissue evidence="3">Leaf</tissue>
    </source>
</reference>
<accession>A0A2U1PA30</accession>
<organism evidence="3 4">
    <name type="scientific">Artemisia annua</name>
    <name type="common">Sweet wormwood</name>
    <dbReference type="NCBI Taxonomy" id="35608"/>
    <lineage>
        <taxon>Eukaryota</taxon>
        <taxon>Viridiplantae</taxon>
        <taxon>Streptophyta</taxon>
        <taxon>Embryophyta</taxon>
        <taxon>Tracheophyta</taxon>
        <taxon>Spermatophyta</taxon>
        <taxon>Magnoliopsida</taxon>
        <taxon>eudicotyledons</taxon>
        <taxon>Gunneridae</taxon>
        <taxon>Pentapetalae</taxon>
        <taxon>asterids</taxon>
        <taxon>campanulids</taxon>
        <taxon>Asterales</taxon>
        <taxon>Asteraceae</taxon>
        <taxon>Asteroideae</taxon>
        <taxon>Anthemideae</taxon>
        <taxon>Artemisiinae</taxon>
        <taxon>Artemisia</taxon>
    </lineage>
</organism>
<evidence type="ECO:0000313" key="3">
    <source>
        <dbReference type="EMBL" id="PWA82580.1"/>
    </source>
</evidence>
<feature type="compositionally biased region" description="Polar residues" evidence="1">
    <location>
        <begin position="76"/>
        <end position="86"/>
    </location>
</feature>